<comment type="cofactor">
    <cofactor evidence="1">
        <name>Cu cation</name>
        <dbReference type="ChEBI" id="CHEBI:23378"/>
    </cofactor>
</comment>
<dbReference type="Pfam" id="PF00094">
    <property type="entry name" value="VWD"/>
    <property type="match status" value="1"/>
</dbReference>
<dbReference type="SMART" id="SM00638">
    <property type="entry name" value="LPD_N"/>
    <property type="match status" value="1"/>
</dbReference>
<comment type="cofactor">
    <cofactor evidence="2">
        <name>Zn(2+)</name>
        <dbReference type="ChEBI" id="CHEBI:29105"/>
    </cofactor>
</comment>
<dbReference type="GO" id="GO:0005319">
    <property type="term" value="F:lipid transporter activity"/>
    <property type="evidence" value="ECO:0007669"/>
    <property type="project" value="InterPro"/>
</dbReference>
<comment type="caution">
    <text evidence="15">Lacks conserved residue(s) required for the propagation of feature annotation.</text>
</comment>
<dbReference type="Gene3D" id="2.30.230.10">
    <property type="entry name" value="Lipovitellin, beta-sheet shell regions, chain A"/>
    <property type="match status" value="1"/>
</dbReference>
<evidence type="ECO:0000256" key="10">
    <source>
        <dbReference type="ARBA" id="ARBA00023002"/>
    </source>
</evidence>
<comment type="caution">
    <text evidence="20">The sequence shown here is derived from an EMBL/GenBank/DDBJ whole genome shotgun (WGS) entry which is preliminary data.</text>
</comment>
<feature type="chain" id="PRO_5035201592" description="superoxide dismutase" evidence="17">
    <location>
        <begin position="22"/>
        <end position="2197"/>
    </location>
</feature>
<evidence type="ECO:0000256" key="6">
    <source>
        <dbReference type="ARBA" id="ARBA00022729"/>
    </source>
</evidence>
<dbReference type="InterPro" id="IPR015255">
    <property type="entry name" value="Vitellinogen_open_b-sht"/>
</dbReference>
<reference evidence="20" key="1">
    <citation type="submission" date="2021-11" db="EMBL/GenBank/DDBJ databases">
        <authorList>
            <person name="Schell T."/>
        </authorList>
    </citation>
    <scope>NUCLEOTIDE SEQUENCE</scope>
    <source>
        <strain evidence="20">M5</strain>
    </source>
</reference>
<accession>A0A8J2RN45</accession>
<feature type="compositionally biased region" description="Polar residues" evidence="16">
    <location>
        <begin position="2173"/>
        <end position="2184"/>
    </location>
</feature>
<organism evidence="20 21">
    <name type="scientific">Daphnia galeata</name>
    <dbReference type="NCBI Taxonomy" id="27404"/>
    <lineage>
        <taxon>Eukaryota</taxon>
        <taxon>Metazoa</taxon>
        <taxon>Ecdysozoa</taxon>
        <taxon>Arthropoda</taxon>
        <taxon>Crustacea</taxon>
        <taxon>Branchiopoda</taxon>
        <taxon>Diplostraca</taxon>
        <taxon>Cladocera</taxon>
        <taxon>Anomopoda</taxon>
        <taxon>Daphniidae</taxon>
        <taxon>Daphnia</taxon>
    </lineage>
</organism>
<evidence type="ECO:0000256" key="2">
    <source>
        <dbReference type="ARBA" id="ARBA00001947"/>
    </source>
</evidence>
<dbReference type="SUPFAM" id="SSF48431">
    <property type="entry name" value="Lipovitellin-phosvitin complex, superhelical domain"/>
    <property type="match status" value="1"/>
</dbReference>
<keyword evidence="6 17" id="KW-0732">Signal</keyword>
<keyword evidence="11" id="KW-0186">Copper</keyword>
<evidence type="ECO:0000256" key="3">
    <source>
        <dbReference type="ARBA" id="ARBA00010457"/>
    </source>
</evidence>
<comment type="catalytic activity">
    <reaction evidence="14">
        <text>2 superoxide + 2 H(+) = H2O2 + O2</text>
        <dbReference type="Rhea" id="RHEA:20696"/>
        <dbReference type="ChEBI" id="CHEBI:15378"/>
        <dbReference type="ChEBI" id="CHEBI:15379"/>
        <dbReference type="ChEBI" id="CHEBI:16240"/>
        <dbReference type="ChEBI" id="CHEBI:18421"/>
        <dbReference type="EC" id="1.15.1.1"/>
    </reaction>
</comment>
<dbReference type="PROSITE" id="PS51211">
    <property type="entry name" value="VITELLOGENIN"/>
    <property type="match status" value="1"/>
</dbReference>
<dbReference type="GO" id="GO:0004784">
    <property type="term" value="F:superoxide dismutase activity"/>
    <property type="evidence" value="ECO:0007669"/>
    <property type="project" value="UniProtKB-EC"/>
</dbReference>
<dbReference type="SMART" id="SM01169">
    <property type="entry name" value="DUF1943"/>
    <property type="match status" value="1"/>
</dbReference>
<feature type="compositionally biased region" description="Basic and acidic residues" evidence="16">
    <location>
        <begin position="904"/>
        <end position="953"/>
    </location>
</feature>
<dbReference type="SMART" id="SM00216">
    <property type="entry name" value="VWD"/>
    <property type="match status" value="1"/>
</dbReference>
<dbReference type="InterPro" id="IPR036423">
    <property type="entry name" value="SOD-like_Cu/Zn_dom_sf"/>
</dbReference>
<dbReference type="EC" id="1.15.1.1" evidence="4"/>
<dbReference type="PRINTS" id="PR00068">
    <property type="entry name" value="CUZNDISMTASE"/>
</dbReference>
<keyword evidence="5" id="KW-0479">Metal-binding</keyword>
<dbReference type="OrthoDB" id="160294at2759"/>
<evidence type="ECO:0000256" key="12">
    <source>
        <dbReference type="ARBA" id="ARBA00023157"/>
    </source>
</evidence>
<evidence type="ECO:0000256" key="13">
    <source>
        <dbReference type="ARBA" id="ARBA00023180"/>
    </source>
</evidence>
<dbReference type="PANTHER" id="PTHR23345:SF15">
    <property type="entry name" value="VITELLOGENIN 1-RELATED"/>
    <property type="match status" value="1"/>
</dbReference>
<protein>
    <recommendedName>
        <fullName evidence="4">superoxide dismutase</fullName>
        <ecNumber evidence="4">1.15.1.1</ecNumber>
    </recommendedName>
</protein>
<dbReference type="PROSITE" id="PS51257">
    <property type="entry name" value="PROKAR_LIPOPROTEIN"/>
    <property type="match status" value="1"/>
</dbReference>
<keyword evidence="10" id="KW-0560">Oxidoreductase</keyword>
<feature type="region of interest" description="Disordered" evidence="16">
    <location>
        <begin position="2173"/>
        <end position="2197"/>
    </location>
</feature>
<dbReference type="InterPro" id="IPR015819">
    <property type="entry name" value="Lipid_transp_b-sht_shell"/>
</dbReference>
<dbReference type="InterPro" id="IPR001846">
    <property type="entry name" value="VWF_type-D"/>
</dbReference>
<proteinExistence type="inferred from homology"/>
<dbReference type="Pfam" id="PF09172">
    <property type="entry name" value="Vit_open_b-sht"/>
    <property type="match status" value="1"/>
</dbReference>
<keyword evidence="13" id="KW-0325">Glycoprotein</keyword>
<dbReference type="CDD" id="cd00305">
    <property type="entry name" value="Cu-Zn_Superoxide_Dismutase"/>
    <property type="match status" value="1"/>
</dbReference>
<dbReference type="FunFam" id="2.60.40.200:FF:000013">
    <property type="entry name" value="Superoxide dismutase [Cu-Zn]"/>
    <property type="match status" value="1"/>
</dbReference>
<evidence type="ECO:0000256" key="11">
    <source>
        <dbReference type="ARBA" id="ARBA00023008"/>
    </source>
</evidence>
<evidence type="ECO:0000256" key="5">
    <source>
        <dbReference type="ARBA" id="ARBA00022723"/>
    </source>
</evidence>
<evidence type="ECO:0000313" key="21">
    <source>
        <dbReference type="Proteomes" id="UP000789390"/>
    </source>
</evidence>
<keyword evidence="7" id="KW-0758">Storage protein</keyword>
<keyword evidence="9" id="KW-0049">Antioxidant</keyword>
<dbReference type="InterPro" id="IPR050733">
    <property type="entry name" value="Vitellogenin/Apolipophorin"/>
</dbReference>
<dbReference type="Proteomes" id="UP000789390">
    <property type="component" value="Unassembled WGS sequence"/>
</dbReference>
<evidence type="ECO:0000259" key="18">
    <source>
        <dbReference type="PROSITE" id="PS51211"/>
    </source>
</evidence>
<dbReference type="Pfam" id="PF01347">
    <property type="entry name" value="Vitellogenin_N"/>
    <property type="match status" value="2"/>
</dbReference>
<feature type="domain" description="Vitellogenin" evidence="18">
    <location>
        <begin position="258"/>
        <end position="1205"/>
    </location>
</feature>
<evidence type="ECO:0000256" key="9">
    <source>
        <dbReference type="ARBA" id="ARBA00022862"/>
    </source>
</evidence>
<dbReference type="InterPro" id="IPR001424">
    <property type="entry name" value="SOD_Cu_Zn_dom"/>
</dbReference>
<keyword evidence="21" id="KW-1185">Reference proteome</keyword>
<evidence type="ECO:0000256" key="4">
    <source>
        <dbReference type="ARBA" id="ARBA00012682"/>
    </source>
</evidence>
<feature type="signal peptide" evidence="17">
    <location>
        <begin position="1"/>
        <end position="21"/>
    </location>
</feature>
<evidence type="ECO:0000256" key="15">
    <source>
        <dbReference type="PROSITE-ProRule" id="PRU00557"/>
    </source>
</evidence>
<evidence type="ECO:0000256" key="14">
    <source>
        <dbReference type="ARBA" id="ARBA00049204"/>
    </source>
</evidence>
<feature type="domain" description="VWFD" evidence="19">
    <location>
        <begin position="1860"/>
        <end position="2037"/>
    </location>
</feature>
<evidence type="ECO:0000313" key="20">
    <source>
        <dbReference type="EMBL" id="CAH0103221.1"/>
    </source>
</evidence>
<keyword evidence="8" id="KW-0862">Zinc</keyword>
<dbReference type="Gene3D" id="1.25.10.20">
    <property type="entry name" value="Vitellinogen, superhelical"/>
    <property type="match status" value="2"/>
</dbReference>
<comment type="similarity">
    <text evidence="3">Belongs to the Cu-Zn superoxide dismutase family.</text>
</comment>
<dbReference type="GO" id="GO:0046872">
    <property type="term" value="F:metal ion binding"/>
    <property type="evidence" value="ECO:0007669"/>
    <property type="project" value="UniProtKB-KW"/>
</dbReference>
<dbReference type="PROSITE" id="PS51233">
    <property type="entry name" value="VWFD"/>
    <property type="match status" value="1"/>
</dbReference>
<evidence type="ECO:0000256" key="16">
    <source>
        <dbReference type="SAM" id="MobiDB-lite"/>
    </source>
</evidence>
<dbReference type="InterPro" id="IPR001747">
    <property type="entry name" value="Vitellogenin_N"/>
</dbReference>
<dbReference type="InterPro" id="IPR011030">
    <property type="entry name" value="Lipovitellin_superhlx_dom"/>
</dbReference>
<evidence type="ECO:0000256" key="8">
    <source>
        <dbReference type="ARBA" id="ARBA00022833"/>
    </source>
</evidence>
<dbReference type="PANTHER" id="PTHR23345">
    <property type="entry name" value="VITELLOGENIN-RELATED"/>
    <property type="match status" value="1"/>
</dbReference>
<evidence type="ECO:0000256" key="17">
    <source>
        <dbReference type="SAM" id="SignalP"/>
    </source>
</evidence>
<gene>
    <name evidence="20" type="ORF">DGAL_LOCUS5755</name>
</gene>
<dbReference type="Pfam" id="PF00080">
    <property type="entry name" value="Sod_Cu"/>
    <property type="match status" value="1"/>
</dbReference>
<dbReference type="EMBL" id="CAKKLH010000104">
    <property type="protein sequence ID" value="CAH0103221.1"/>
    <property type="molecule type" value="Genomic_DNA"/>
</dbReference>
<dbReference type="Gene3D" id="2.60.40.200">
    <property type="entry name" value="Superoxide dismutase, copper/zinc binding domain"/>
    <property type="match status" value="1"/>
</dbReference>
<keyword evidence="12" id="KW-1015">Disulfide bond</keyword>
<dbReference type="SUPFAM" id="SSF49329">
    <property type="entry name" value="Cu,Zn superoxide dismutase-like"/>
    <property type="match status" value="1"/>
</dbReference>
<evidence type="ECO:0000256" key="1">
    <source>
        <dbReference type="ARBA" id="ARBA00001935"/>
    </source>
</evidence>
<dbReference type="GO" id="GO:0045735">
    <property type="term" value="F:nutrient reservoir activity"/>
    <property type="evidence" value="ECO:0007669"/>
    <property type="project" value="UniProtKB-KW"/>
</dbReference>
<dbReference type="InterPro" id="IPR015816">
    <property type="entry name" value="Vitellinogen_b-sht_N"/>
</dbReference>
<name>A0A8J2RN45_9CRUS</name>
<sequence>MVTKMRLFALFIVIAVSCCAGKSVEGPRRAVVTISNGEINGKIIFEQASSKSPVKIRGNIFGLESGLHGMHVHEGQQLGADCHQVGPHFNPTGKQHGGPRDANRHVGDLGNIKAVPSTPVSRAEISILSQVMSLYEDQPNSVLNRALVIHANADDLGRGNGPESLKNGNSGAHIACGLISNVEIEQENVEVDEQLVTGHHQHGHHGHHNHSQNMNPRSVEMKPLKGLEDWASFAANVKLAKPHDSFELKSGVPTRNVWKVGRVYEYDYSGFISTGMMGISPMISGGSISGRLVVEPLDHNIVNIALSRLNGKMFNEAVLEEFVKANPGSDVPLMDQQHLEKPIQMKIVNGKIESVTISKTEPLWTVNFKRALAAQLQLQLDGASGVFHKEELSSYYAENAVYYTMEGCTSGECQTWYHISRIPKQQLVSNPKLLAVPELCEGFPVYEIVKNRDFDKCQNLPIFNYISTPGMQCDLTSGAGCQNEWAHVDIVRVLGCRVNDDTFIVQRVKTMDRLVAKPLAYETEALEGLTIQHLQLVDIKNQNSEYTMIKVPADVKQYTSLTYAYDEEHATQGSRMSQPGLRDDNTPLVMDVSNEEAVKEADRLLMEIVRDIEGTEYYSDPSGKFVADKIEMLRKAISNLEFSEMSAFVAKYLAKESDEWSPVSQVILDALMLSGTNPSLMIVRDWILKGRLQGEQAVQAMAMLPATVKTPTKQLLTNLIELMKSEVVASQRDLKFATALSVSRLVYQACINSTVSSNMFPKLVMGEFCSVRDPLVTRQLVPWLTEQLKKATDDVERIAMMAALGNIGHEVIIPSILPHISSCEPSSHFEAQWYERHRRAMRDDEEPMLKKEWRKKWLAFKKKNTKKDASVEELLDQFEEELRKEMEEDEQKVGKSHRHHDKKGKSENKKDNKKDSKNKSKLSKKEEKKNRKSSKKEEKEESFIKMEEKEDAVMWEEKEEAVKMAEKEEKEELKAIKKEEKDELKSTKKDDKKELKSAIKEVKQEIKKNKAEESELVNENLESTDEEDIVIVDLEEELEEEEDSLSMDDVEDMAACNILRTKAIYALSTMAVNKNEIVAKILMPVYFNKAEETEIRLAALSLLFISNPPVAFWERVALSTWVESNDQVSHYIYTTIASLVSNKDPKRRDITQRAESVLPMMKPMRWTSFVSSNYLKAGYDEKTRLGYLTKTVNFPGYESFIPSNHYNSLYLNFGPWFVRLFDISINSKQPEKFLDKLLGKPFLRGKSNKDESMHSHPDLEKIHKELKIEARATGQPEIFVYVNFMDNYQRFLAITPLSIEKMVEKLIRNSIERGIKSEHSFSLHKVVPMIDAFVRVPSSMGLAYSAIAQARFFASVKTESKTSLEFKSMKSLKAQVEGILMPVLNLDISSKMTVEVPFSRSYPTAGVHVEMFLALPGRFSVTGDMDKANIETTWEFLGDKVRLARHAVIPYTTIRKLGDYTPSLLLAETKPIMLLSKPLQTETTYGEKSLGMSLVVTERGDVQALKSPKAYNQDWFGYLLFSALPSTFRYHETNLFLDQSRSETKTIKSTFSLATKEADEMNSDLMDDEDIERESVLRKKNEESVVEVSEKKERKFQRLFKSMANPIGYSLDITMELEGSAKSRVYGTSLSYGVGDYGRSHRGSLKMEKRLEAETEDNFVLCVDVEAKLPKPSVVRREEFLRDDISRTSSIKIGFGKSCTDDRKIIINTQMARSEDEILSTVQSQIQERQCAKQELFGRGVSEECLSTRRLAAILNKGVVTIDYNEMPGFVRNATSKVSNLFRRWMGEHMSDNQVDVQNTANQIRIETVYYPIIGSMDLRVYKPESNTFYHGINIHPLAEAVLPFNPRLTAFRAVYGGPGLCMVDRDSVTTYDGLTYNTSIEGCDQLITKDCSGRYNMAVLAREENNAKIVTVYLNREKIEINPAQMKAKINEMEHVFSDAARVYQIKDAEQKIMAVVRMTSDGFIELDSPSHLIRVTVSAEEVILLNSPIHRGRLCGLCGSQTGDKVTDLAGPKKCPLPENLMNVAYELRQPAGCKSSKNPADQEVLRRVQEKCIKEDSHAVFGLTDRRPMAPMFQQHVLSVGIRSVDTDCDLSRNRMIHRGRKRCFSVEPALKCSTGCQPAEFENVKKMGFHCLVNGPLSDQLREALPIRPLDELAGMEVTNMAVMRVPTSCTPVTPAPTSSRIDEKSPKSHRHH</sequence>
<dbReference type="SUPFAM" id="SSF56968">
    <property type="entry name" value="Lipovitellin-phosvitin complex, beta-sheet shell regions"/>
    <property type="match status" value="2"/>
</dbReference>
<evidence type="ECO:0000256" key="7">
    <source>
        <dbReference type="ARBA" id="ARBA00022761"/>
    </source>
</evidence>
<evidence type="ECO:0000259" key="19">
    <source>
        <dbReference type="PROSITE" id="PS51233"/>
    </source>
</evidence>
<feature type="region of interest" description="Disordered" evidence="16">
    <location>
        <begin position="885"/>
        <end position="953"/>
    </location>
</feature>
<feature type="compositionally biased region" description="Basic residues" evidence="16">
    <location>
        <begin position="894"/>
        <end position="903"/>
    </location>
</feature>